<keyword evidence="1" id="KW-0547">Nucleotide-binding</keyword>
<evidence type="ECO:0000259" key="2">
    <source>
        <dbReference type="Pfam" id="PF04548"/>
    </source>
</evidence>
<dbReference type="InterPro" id="IPR027417">
    <property type="entry name" value="P-loop_NTPase"/>
</dbReference>
<evidence type="ECO:0000313" key="3">
    <source>
        <dbReference type="EMBL" id="TVU14377.1"/>
    </source>
</evidence>
<feature type="non-terminal residue" evidence="3">
    <location>
        <position position="1"/>
    </location>
</feature>
<comment type="caution">
    <text evidence="3">The sequence shown here is derived from an EMBL/GenBank/DDBJ whole genome shotgun (WGS) entry which is preliminary data.</text>
</comment>
<gene>
    <name evidence="3" type="ORF">EJB05_37841</name>
</gene>
<evidence type="ECO:0000256" key="1">
    <source>
        <dbReference type="ARBA" id="ARBA00022741"/>
    </source>
</evidence>
<dbReference type="Gene3D" id="3.40.50.300">
    <property type="entry name" value="P-loop containing nucleotide triphosphate hydrolases"/>
    <property type="match status" value="1"/>
</dbReference>
<dbReference type="OrthoDB" id="431287at2759"/>
<accession>A0A5J9TT35</accession>
<feature type="non-terminal residue" evidence="3">
    <location>
        <position position="153"/>
    </location>
</feature>
<evidence type="ECO:0000313" key="4">
    <source>
        <dbReference type="Proteomes" id="UP000324897"/>
    </source>
</evidence>
<protein>
    <recommendedName>
        <fullName evidence="2">AIG1-type G domain-containing protein</fullName>
    </recommendedName>
</protein>
<dbReference type="Gramene" id="TVU14377">
    <property type="protein sequence ID" value="TVU14377"/>
    <property type="gene ID" value="EJB05_37841"/>
</dbReference>
<dbReference type="EMBL" id="RWGY01000031">
    <property type="protein sequence ID" value="TVU14377.1"/>
    <property type="molecule type" value="Genomic_DNA"/>
</dbReference>
<keyword evidence="4" id="KW-1185">Reference proteome</keyword>
<reference evidence="3 4" key="1">
    <citation type="journal article" date="2019" name="Sci. Rep.">
        <title>A high-quality genome of Eragrostis curvula grass provides insights into Poaceae evolution and supports new strategies to enhance forage quality.</title>
        <authorList>
            <person name="Carballo J."/>
            <person name="Santos B.A.C.M."/>
            <person name="Zappacosta D."/>
            <person name="Garbus I."/>
            <person name="Selva J.P."/>
            <person name="Gallo C.A."/>
            <person name="Diaz A."/>
            <person name="Albertini E."/>
            <person name="Caccamo M."/>
            <person name="Echenique V."/>
        </authorList>
    </citation>
    <scope>NUCLEOTIDE SEQUENCE [LARGE SCALE GENOMIC DNA]</scope>
    <source>
        <strain evidence="4">cv. Victoria</strain>
        <tissue evidence="3">Leaf</tissue>
    </source>
</reference>
<dbReference type="GO" id="GO:0005525">
    <property type="term" value="F:GTP binding"/>
    <property type="evidence" value="ECO:0007669"/>
    <property type="project" value="InterPro"/>
</dbReference>
<proteinExistence type="predicted"/>
<feature type="domain" description="AIG1-type G" evidence="2">
    <location>
        <begin position="51"/>
        <end position="117"/>
    </location>
</feature>
<dbReference type="Pfam" id="PF04548">
    <property type="entry name" value="AIG1"/>
    <property type="match status" value="1"/>
</dbReference>
<dbReference type="AlphaFoldDB" id="A0A5J9TT35"/>
<sequence>MAAAGGRARIPESSIAEATAAETPAKSNFAALAINFHPTNQYDAEVLFCVNSLTDMVTQCKNRVLLFDNHTKYNHKRDARLKQLLHLVDSVISSNYGKPFSNLMFNHMKKAHDKLKEFNNAEVEGKLNNTIETMQKQINKKTRHEPCALLNNL</sequence>
<name>A0A5J9TT35_9POAL</name>
<dbReference type="InterPro" id="IPR006703">
    <property type="entry name" value="G_AIG1"/>
</dbReference>
<organism evidence="3 4">
    <name type="scientific">Eragrostis curvula</name>
    <name type="common">weeping love grass</name>
    <dbReference type="NCBI Taxonomy" id="38414"/>
    <lineage>
        <taxon>Eukaryota</taxon>
        <taxon>Viridiplantae</taxon>
        <taxon>Streptophyta</taxon>
        <taxon>Embryophyta</taxon>
        <taxon>Tracheophyta</taxon>
        <taxon>Spermatophyta</taxon>
        <taxon>Magnoliopsida</taxon>
        <taxon>Liliopsida</taxon>
        <taxon>Poales</taxon>
        <taxon>Poaceae</taxon>
        <taxon>PACMAD clade</taxon>
        <taxon>Chloridoideae</taxon>
        <taxon>Eragrostideae</taxon>
        <taxon>Eragrostidinae</taxon>
        <taxon>Eragrostis</taxon>
    </lineage>
</organism>
<dbReference type="Proteomes" id="UP000324897">
    <property type="component" value="Unassembled WGS sequence"/>
</dbReference>